<sequence length="152" mass="15717">MSYILEALRQSEQARGHDRSPPAPALAPAPVPSRWGLVATLLATLALAVALYGAWRVSTVPLVPAAAPDAVASAPPWVAVEPSPTPPPVPRSLPEAPGAVEPPESPGPPPPSADPAPPVAALPAELLRDIESFKRELERTRTTVPATPVPGR</sequence>
<dbReference type="Proteomes" id="UP000295247">
    <property type="component" value="Unassembled WGS sequence"/>
</dbReference>
<dbReference type="AlphaFoldDB" id="A0A4V2W9B8"/>
<dbReference type="RefSeq" id="WP_132230245.1">
    <property type="nucleotide sequence ID" value="NZ_NRRH01000015.1"/>
</dbReference>
<reference evidence="2 3" key="1">
    <citation type="submission" date="2019-03" db="EMBL/GenBank/DDBJ databases">
        <title>Genomic Encyclopedia of Type Strains, Phase IV (KMG-IV): sequencing the most valuable type-strain genomes for metagenomic binning, comparative biology and taxonomic classification.</title>
        <authorList>
            <person name="Goeker M."/>
        </authorList>
    </citation>
    <scope>NUCLEOTIDE SEQUENCE [LARGE SCALE GENOMIC DNA]</scope>
    <source>
        <strain evidence="2 3">DSM 203</strain>
    </source>
</reference>
<evidence type="ECO:0000313" key="2">
    <source>
        <dbReference type="EMBL" id="TCW34750.1"/>
    </source>
</evidence>
<feature type="compositionally biased region" description="Pro residues" evidence="1">
    <location>
        <begin position="103"/>
        <end position="120"/>
    </location>
</feature>
<accession>A0A4V2W9B8</accession>
<comment type="caution">
    <text evidence="2">The sequence shown here is derived from an EMBL/GenBank/DDBJ whole genome shotgun (WGS) entry which is preliminary data.</text>
</comment>
<feature type="region of interest" description="Disordered" evidence="1">
    <location>
        <begin position="76"/>
        <end position="152"/>
    </location>
</feature>
<name>A0A4V2W9B8_MARGR</name>
<organism evidence="2 3">
    <name type="scientific">Marichromatium gracile</name>
    <name type="common">Chromatium gracile</name>
    <dbReference type="NCBI Taxonomy" id="1048"/>
    <lineage>
        <taxon>Bacteria</taxon>
        <taxon>Pseudomonadati</taxon>
        <taxon>Pseudomonadota</taxon>
        <taxon>Gammaproteobacteria</taxon>
        <taxon>Chromatiales</taxon>
        <taxon>Chromatiaceae</taxon>
        <taxon>Marichromatium</taxon>
    </lineage>
</organism>
<feature type="compositionally biased region" description="Low complexity" evidence="1">
    <location>
        <begin position="93"/>
        <end position="102"/>
    </location>
</feature>
<gene>
    <name evidence="2" type="ORF">EDC29_109112</name>
</gene>
<dbReference type="EMBL" id="SMDC01000009">
    <property type="protein sequence ID" value="TCW34750.1"/>
    <property type="molecule type" value="Genomic_DNA"/>
</dbReference>
<protein>
    <submittedName>
        <fullName evidence="2">Uncharacterized protein</fullName>
    </submittedName>
</protein>
<feature type="compositionally biased region" description="Basic and acidic residues" evidence="1">
    <location>
        <begin position="126"/>
        <end position="141"/>
    </location>
</feature>
<proteinExistence type="predicted"/>
<evidence type="ECO:0000256" key="1">
    <source>
        <dbReference type="SAM" id="MobiDB-lite"/>
    </source>
</evidence>
<evidence type="ECO:0000313" key="3">
    <source>
        <dbReference type="Proteomes" id="UP000295247"/>
    </source>
</evidence>